<feature type="domain" description="CRAL-TRIO" evidence="13">
    <location>
        <begin position="702"/>
        <end position="878"/>
    </location>
</feature>
<evidence type="ECO:0000256" key="7">
    <source>
        <dbReference type="ARBA" id="ARBA00022801"/>
    </source>
</evidence>
<dbReference type="CDD" id="cd18617">
    <property type="entry name" value="GH43_XynB-like"/>
    <property type="match status" value="1"/>
</dbReference>
<evidence type="ECO:0000313" key="15">
    <source>
        <dbReference type="EMBL" id="CAE6474489.1"/>
    </source>
</evidence>
<dbReference type="GO" id="GO:0005975">
    <property type="term" value="P:carbohydrate metabolic process"/>
    <property type="evidence" value="ECO:0007669"/>
    <property type="project" value="InterPro"/>
</dbReference>
<feature type="region of interest" description="Disordered" evidence="12">
    <location>
        <begin position="1520"/>
        <end position="1570"/>
    </location>
</feature>
<feature type="domain" description="ENTH" evidence="14">
    <location>
        <begin position="902"/>
        <end position="1032"/>
    </location>
</feature>
<dbReference type="PROSITE" id="PS50191">
    <property type="entry name" value="CRAL_TRIO"/>
    <property type="match status" value="1"/>
</dbReference>
<evidence type="ECO:0000256" key="6">
    <source>
        <dbReference type="ARBA" id="ARBA00022737"/>
    </source>
</evidence>
<feature type="compositionally biased region" description="Polar residues" evidence="12">
    <location>
        <begin position="1796"/>
        <end position="1805"/>
    </location>
</feature>
<dbReference type="InterPro" id="IPR036273">
    <property type="entry name" value="CRAL/TRIO_N_dom_sf"/>
</dbReference>
<dbReference type="Pfam" id="PF07651">
    <property type="entry name" value="ANTH"/>
    <property type="match status" value="1"/>
</dbReference>
<evidence type="ECO:0000256" key="11">
    <source>
        <dbReference type="PIRSR" id="PIRSR606710-2"/>
    </source>
</evidence>
<feature type="compositionally biased region" description="Low complexity" evidence="12">
    <location>
        <begin position="1259"/>
        <end position="1274"/>
    </location>
</feature>
<dbReference type="Pfam" id="PF08226">
    <property type="entry name" value="DUF1720"/>
    <property type="match status" value="1"/>
</dbReference>
<evidence type="ECO:0000256" key="10">
    <source>
        <dbReference type="PIRSR" id="PIRSR606710-1"/>
    </source>
</evidence>
<feature type="compositionally biased region" description="Polar residues" evidence="12">
    <location>
        <begin position="1718"/>
        <end position="1758"/>
    </location>
</feature>
<dbReference type="FunFam" id="1.20.58.150:FF:000004">
    <property type="entry name" value="ENTH domain protein"/>
    <property type="match status" value="1"/>
</dbReference>
<dbReference type="InterPro" id="IPR051795">
    <property type="entry name" value="Glycosyl_Hydrlase_43"/>
</dbReference>
<dbReference type="Gene3D" id="3.40.525.10">
    <property type="entry name" value="CRAL-TRIO lipid binding domain"/>
    <property type="match status" value="1"/>
</dbReference>
<keyword evidence="9" id="KW-0326">Glycosidase</keyword>
<evidence type="ECO:0000256" key="12">
    <source>
        <dbReference type="SAM" id="MobiDB-lite"/>
    </source>
</evidence>
<dbReference type="SUPFAM" id="SSF75005">
    <property type="entry name" value="Arabinanase/levansucrase/invertase"/>
    <property type="match status" value="1"/>
</dbReference>
<dbReference type="InterPro" id="IPR013809">
    <property type="entry name" value="ENTH"/>
</dbReference>
<organism evidence="15 16">
    <name type="scientific">Rhizoctonia solani</name>
    <dbReference type="NCBI Taxonomy" id="456999"/>
    <lineage>
        <taxon>Eukaryota</taxon>
        <taxon>Fungi</taxon>
        <taxon>Dikarya</taxon>
        <taxon>Basidiomycota</taxon>
        <taxon>Agaricomycotina</taxon>
        <taxon>Agaricomycetes</taxon>
        <taxon>Cantharellales</taxon>
        <taxon>Ceratobasidiaceae</taxon>
        <taxon>Rhizoctonia</taxon>
    </lineage>
</organism>
<dbReference type="SUPFAM" id="SSF49899">
    <property type="entry name" value="Concanavalin A-like lectins/glucanases"/>
    <property type="match status" value="1"/>
</dbReference>
<dbReference type="Proteomes" id="UP000663888">
    <property type="component" value="Unassembled WGS sequence"/>
</dbReference>
<dbReference type="InterPro" id="IPR014712">
    <property type="entry name" value="ANTH_dom_sf"/>
</dbReference>
<evidence type="ECO:0000256" key="5">
    <source>
        <dbReference type="ARBA" id="ARBA00022583"/>
    </source>
</evidence>
<dbReference type="InterPro" id="IPR008942">
    <property type="entry name" value="ENTH_VHS"/>
</dbReference>
<dbReference type="GO" id="GO:0030276">
    <property type="term" value="F:clathrin binding"/>
    <property type="evidence" value="ECO:0007669"/>
    <property type="project" value="InterPro"/>
</dbReference>
<dbReference type="InterPro" id="IPR013320">
    <property type="entry name" value="ConA-like_dom_sf"/>
</dbReference>
<name>A0A8H3GV23_9AGAM</name>
<evidence type="ECO:0000256" key="4">
    <source>
        <dbReference type="ARBA" id="ARBA00022490"/>
    </source>
</evidence>
<dbReference type="SUPFAM" id="SSF89009">
    <property type="entry name" value="GAT-like domain"/>
    <property type="match status" value="1"/>
</dbReference>
<feature type="compositionally biased region" description="Low complexity" evidence="12">
    <location>
        <begin position="1604"/>
        <end position="1646"/>
    </location>
</feature>
<dbReference type="Pfam" id="PF04616">
    <property type="entry name" value="Glyco_hydro_43"/>
    <property type="match status" value="1"/>
</dbReference>
<feature type="active site" description="Proton acceptor" evidence="10">
    <location>
        <position position="14"/>
    </location>
</feature>
<feature type="region of interest" description="Disordered" evidence="12">
    <location>
        <begin position="1425"/>
        <end position="1485"/>
    </location>
</feature>
<comment type="similarity">
    <text evidence="3">Belongs to the glycosyl hydrolase 43 family.</text>
</comment>
<dbReference type="CDD" id="cd00170">
    <property type="entry name" value="SEC14"/>
    <property type="match status" value="1"/>
</dbReference>
<evidence type="ECO:0000256" key="8">
    <source>
        <dbReference type="ARBA" id="ARBA00023136"/>
    </source>
</evidence>
<feature type="compositionally biased region" description="Polar residues" evidence="12">
    <location>
        <begin position="1554"/>
        <end position="1570"/>
    </location>
</feature>
<sequence length="1835" mass="200165">MGYQNPIIPGFNPDPTILRTGNDYFIATSTFEFLIKWTTIGHAFNRPNQLMMRGTAPSGGLFAPTLRYNKGYYYLITTWFDIINPPDNVTRTPRSMYVKTKNIFDETQWSDPVYVDQWGFDPDLFFDDDGKVYFSSTFGANDFGHPNSGYFSIFTSEIDIKTGDALTESRFSHQSPLPLDTPRLAEGSHIYKINGTYYLMTAEAGTEVQHRAMSYRSKVGPYGPWEESPYNPIVFNGRNTSQPILSTGHADMVQAPNGDWWAVFLGTRPQNPTNSTGRPQLGRETFLAPVQWTKDGWYTINSGKDITFSMPGLYDLSVPKVWKDSFKGAFADKNYYTVRTPYKPFHKFPKAGGLSIRGNIYSLSDRETAAAFFRKQTDISTTFSTKLKFSPTSTRHEAGVTIYLSIHYHNEIGITINPGSNKTAIFATTRSGEDATANTTYVDLPSGVNEARLFIKAEPSKYSLGYAVGNAEPSYIASVESKWLQAYLKGWQNFVGSHFGVYASSNGLPMLQSAVKLCVCPNREAINLYKYIAEYISILISVPPCELGVMNLDNGAFSSSGPAYLITYPALLWASNHTISRPRSCGYLFPHFVHTIMSTDAAPTVEPQAKNPLTSKFTEAERKAVDELRTRLPLLLGEAYPDKSDAASAPFEIWGLQLYPERVDDARLDVVLVKFLRARALDIDEAGKMLISTLKWRAEFRAAETVNEQFDEKLFGKLGYVHGKDKEGRPVTYNVYGGDQDLKAIFGDTERFLRWRVGLMERGLREIDFVNVDAMVQVHDYAGVSMTSRDANSKKAAAEASKLFQDYYPELLAAKFFVNVPALLNWIFWLFKPLVSAQTLAKMKVVGTGPQTIGKDMLPLIAADQLPSQYGGQATLGQAWIIKVLARRTCTSPPHHPLPARYPSAAMSSFEKLVKLACKPKGAAPKSKYIDPLVSATYADDGSIHDICRALAPRFKEPNAVIVFKALIVLHSMVRQGQTDNVLKYLASSDVLRLRNVSSGNWDGYMAPQNIAHYAMYLDCRVRTYKDLKHDVIRVQSESNRDRLSTADDDGPSSRPLQRNKTVMGRKLRVMTVEKGLLRETKMVQRLTDSLLECKVASYYIFIDAIPTSYFQLYDDSLEDDLNVTALRMLVKDLLILFQATNEGVINVLEHYFEMSHVDAENALKIYQHFCKQTERVVNYLGIAKKLQNVLNVQIPNLRHAPVSLAKTLEEYLKDPNFEDNRLDYRNSRIIADGGTPSKKDDKASETKPNPTVKIPENAASSSTSASGAALESAKPGKSELMDFFSSIEQEQPSIPTNHYFQQQSQFNPFLQRQMMDPQMTGMNGQQPFMQPQATGFNPNNPFPQQYQQPFLIPQATAVPFQPQVQPLQPQATAMPFIQPQQTAAPFLQPQDTARPFQPQQQQPAPFLQPQMTGSNPFRQTILLPQTTGIPSNPFPSNPFPSNPFPSNPATPSAQLSGTGTGITRPASTPIGGAERKPTIAPLVPQVTGSRNPFGPVAAAPPPPVPKLPTLAELQSGMFSSGTAQNANGTGAGSNQPFGANAGQNQPFGLGMFGQTNGGEPQQSQSSSNVFDMSSIASSFAFGNNDATPKPEIKPLDPQATATSSFSGSSMFSAQPTGSSFSSISTTPFGSSSTTSPFSLGSTSPFNASSTSPFGANSGSTTAPSLVPQVTGFGGSNVKPFKPTSSFGAELMDNLPGTKTDTPSLSFGSSFGSGLSSQATGLGSQPTGLSSQPTGLGSQPTGLSSQPTGLSFQPTGFGTSAFGGGLSSQPTGAFGGGLQPQATGLAGGANPFRASMFNSLGNGPTSAPGAGNNPFPSSTPAGTNQQTQQPSFSLI</sequence>
<feature type="region of interest" description="Disordered" evidence="12">
    <location>
        <begin position="1039"/>
        <end position="1059"/>
    </location>
</feature>
<dbReference type="GO" id="GO:0048268">
    <property type="term" value="P:clathrin coat assembly"/>
    <property type="evidence" value="ECO:0007669"/>
    <property type="project" value="InterPro"/>
</dbReference>
<evidence type="ECO:0000256" key="1">
    <source>
        <dbReference type="ARBA" id="ARBA00004170"/>
    </source>
</evidence>
<dbReference type="EMBL" id="CAJMWX010001209">
    <property type="protein sequence ID" value="CAE6474489.1"/>
    <property type="molecule type" value="Genomic_DNA"/>
</dbReference>
<dbReference type="Pfam" id="PF00650">
    <property type="entry name" value="CRAL_TRIO"/>
    <property type="match status" value="1"/>
</dbReference>
<evidence type="ECO:0008006" key="17">
    <source>
        <dbReference type="Google" id="ProtNLM"/>
    </source>
</evidence>
<dbReference type="GO" id="GO:0006897">
    <property type="term" value="P:endocytosis"/>
    <property type="evidence" value="ECO:0007669"/>
    <property type="project" value="UniProtKB-KW"/>
</dbReference>
<dbReference type="Gene3D" id="1.20.58.150">
    <property type="entry name" value="ANTH domain"/>
    <property type="match status" value="1"/>
</dbReference>
<reference evidence="15" key="1">
    <citation type="submission" date="2021-01" db="EMBL/GenBank/DDBJ databases">
        <authorList>
            <person name="Kaushik A."/>
        </authorList>
    </citation>
    <scope>NUCLEOTIDE SEQUENCE</scope>
    <source>
        <strain evidence="15">AG4-R118</strain>
    </source>
</reference>
<dbReference type="GO" id="GO:0016020">
    <property type="term" value="C:membrane"/>
    <property type="evidence" value="ECO:0007669"/>
    <property type="project" value="UniProtKB-SubCell"/>
</dbReference>
<dbReference type="InterPro" id="IPR001251">
    <property type="entry name" value="CRAL-TRIO_dom"/>
</dbReference>
<feature type="region of interest" description="Disordered" evidence="12">
    <location>
        <begin position="1689"/>
        <end position="1835"/>
    </location>
</feature>
<proteinExistence type="inferred from homology"/>
<comment type="subcellular location">
    <subcellularLocation>
        <location evidence="2">Cytoplasm</location>
    </subcellularLocation>
    <subcellularLocation>
        <location evidence="1">Membrane</location>
        <topology evidence="1">Peripheral membrane protein</topology>
    </subcellularLocation>
</comment>
<dbReference type="InterPro" id="IPR023296">
    <property type="entry name" value="Glyco_hydro_beta-prop_sf"/>
</dbReference>
<dbReference type="PANTHER" id="PTHR42812:SF16">
    <property type="entry name" value="HYDROLASE, PUTATIVE (AFU_ORTHOLOGUE AFUA_7G06110)-RELATED"/>
    <property type="match status" value="1"/>
</dbReference>
<feature type="compositionally biased region" description="Low complexity" evidence="12">
    <location>
        <begin position="1521"/>
        <end position="1536"/>
    </location>
</feature>
<feature type="compositionally biased region" description="Polar residues" evidence="12">
    <location>
        <begin position="1647"/>
        <end position="1663"/>
    </location>
</feature>
<keyword evidence="6" id="KW-0677">Repeat</keyword>
<dbReference type="InterPro" id="IPR006710">
    <property type="entry name" value="Glyco_hydro_43"/>
</dbReference>
<dbReference type="SUPFAM" id="SSF46938">
    <property type="entry name" value="CRAL/TRIO N-terminal domain"/>
    <property type="match status" value="1"/>
</dbReference>
<feature type="region of interest" description="Disordered" evidence="12">
    <location>
        <begin position="1582"/>
        <end position="1663"/>
    </location>
</feature>
<dbReference type="FunFam" id="1.25.40.90:FF:000036">
    <property type="entry name" value="Unplaced genomic scaffold supercont1.4, whole genome shotgun sequence"/>
    <property type="match status" value="1"/>
</dbReference>
<evidence type="ECO:0000256" key="2">
    <source>
        <dbReference type="ARBA" id="ARBA00004496"/>
    </source>
</evidence>
<evidence type="ECO:0000259" key="14">
    <source>
        <dbReference type="PROSITE" id="PS50942"/>
    </source>
</evidence>
<dbReference type="InterPro" id="IPR036865">
    <property type="entry name" value="CRAL-TRIO_dom_sf"/>
</dbReference>
<feature type="active site" description="Proton donor" evidence="10">
    <location>
        <position position="186"/>
    </location>
</feature>
<dbReference type="SMART" id="SM00273">
    <property type="entry name" value="ENTH"/>
    <property type="match status" value="1"/>
</dbReference>
<dbReference type="GO" id="GO:0030136">
    <property type="term" value="C:clathrin-coated vesicle"/>
    <property type="evidence" value="ECO:0007669"/>
    <property type="project" value="InterPro"/>
</dbReference>
<evidence type="ECO:0000313" key="16">
    <source>
        <dbReference type="Proteomes" id="UP000663888"/>
    </source>
</evidence>
<dbReference type="InterPro" id="IPR011417">
    <property type="entry name" value="ANTH_dom"/>
</dbReference>
<accession>A0A8H3GV23</accession>
<dbReference type="PROSITE" id="PS50942">
    <property type="entry name" value="ENTH"/>
    <property type="match status" value="1"/>
</dbReference>
<dbReference type="SMART" id="SM00516">
    <property type="entry name" value="SEC14"/>
    <property type="match status" value="1"/>
</dbReference>
<dbReference type="PANTHER" id="PTHR42812">
    <property type="entry name" value="BETA-XYLOSIDASE"/>
    <property type="match status" value="1"/>
</dbReference>
<dbReference type="GO" id="GO:0005545">
    <property type="term" value="F:1-phosphatidylinositol binding"/>
    <property type="evidence" value="ECO:0007669"/>
    <property type="project" value="InterPro"/>
</dbReference>
<feature type="compositionally biased region" description="Pro residues" evidence="12">
    <location>
        <begin position="1433"/>
        <end position="1449"/>
    </location>
</feature>
<dbReference type="Pfam" id="PF17851">
    <property type="entry name" value="GH43_C2"/>
    <property type="match status" value="1"/>
</dbReference>
<dbReference type="Gene3D" id="2.60.120.200">
    <property type="match status" value="1"/>
</dbReference>
<dbReference type="InterPro" id="IPR041542">
    <property type="entry name" value="GH43_C2"/>
</dbReference>
<keyword evidence="8" id="KW-0472">Membrane</keyword>
<feature type="compositionally biased region" description="Polar residues" evidence="12">
    <location>
        <begin position="1814"/>
        <end position="1835"/>
    </location>
</feature>
<feature type="region of interest" description="Disordered" evidence="12">
    <location>
        <begin position="1229"/>
        <end position="1275"/>
    </location>
</feature>
<dbReference type="SUPFAM" id="SSF52087">
    <property type="entry name" value="CRAL/TRIO domain"/>
    <property type="match status" value="1"/>
</dbReference>
<protein>
    <recommendedName>
        <fullName evidence="17">ENTH domain-containing protein</fullName>
    </recommendedName>
</protein>
<dbReference type="CDD" id="cd16988">
    <property type="entry name" value="ANTH_N_YAP180"/>
    <property type="match status" value="1"/>
</dbReference>
<feature type="compositionally biased region" description="Low complexity" evidence="12">
    <location>
        <begin position="1704"/>
        <end position="1717"/>
    </location>
</feature>
<comment type="caution">
    <text evidence="15">The sequence shown here is derived from an EMBL/GenBank/DDBJ whole genome shotgun (WGS) entry which is preliminary data.</text>
</comment>
<evidence type="ECO:0000259" key="13">
    <source>
        <dbReference type="PROSITE" id="PS50191"/>
    </source>
</evidence>
<gene>
    <name evidence="15" type="ORF">RDB_LOCUS113695</name>
</gene>
<evidence type="ECO:0000256" key="9">
    <source>
        <dbReference type="ARBA" id="ARBA00023295"/>
    </source>
</evidence>
<dbReference type="SUPFAM" id="SSF48464">
    <property type="entry name" value="ENTH/VHS domain"/>
    <property type="match status" value="1"/>
</dbReference>
<dbReference type="Gene3D" id="1.25.40.90">
    <property type="match status" value="1"/>
</dbReference>
<dbReference type="Gene3D" id="2.115.10.20">
    <property type="entry name" value="Glycosyl hydrolase domain, family 43"/>
    <property type="match status" value="1"/>
</dbReference>
<keyword evidence="7" id="KW-0378">Hydrolase</keyword>
<keyword evidence="4" id="KW-0963">Cytoplasm</keyword>
<dbReference type="InterPro" id="IPR013182">
    <property type="entry name" value="DUF1720"/>
</dbReference>
<evidence type="ECO:0000256" key="3">
    <source>
        <dbReference type="ARBA" id="ARBA00009865"/>
    </source>
</evidence>
<dbReference type="GO" id="GO:0004553">
    <property type="term" value="F:hydrolase activity, hydrolyzing O-glycosyl compounds"/>
    <property type="evidence" value="ECO:0007669"/>
    <property type="project" value="InterPro"/>
</dbReference>
<feature type="site" description="Important for catalytic activity, responsible for pKa modulation of the active site Glu and correct orientation of both the proton donor and substrate" evidence="11">
    <location>
        <position position="121"/>
    </location>
</feature>
<keyword evidence="5" id="KW-0254">Endocytosis</keyword>